<dbReference type="AlphaFoldDB" id="A0A517D8D3"/>
<organism evidence="1 2">
    <name type="scientific">Limosilactobacillus reuteri</name>
    <name type="common">Lactobacillus reuteri</name>
    <dbReference type="NCBI Taxonomy" id="1598"/>
    <lineage>
        <taxon>Bacteria</taxon>
        <taxon>Bacillati</taxon>
        <taxon>Bacillota</taxon>
        <taxon>Bacilli</taxon>
        <taxon>Lactobacillales</taxon>
        <taxon>Lactobacillaceae</taxon>
        <taxon>Limosilactobacillus</taxon>
    </lineage>
</organism>
<dbReference type="Proteomes" id="UP000316394">
    <property type="component" value="Plasmid unnamed"/>
</dbReference>
<geneLocation type="plasmid" evidence="1 2">
    <name>unnamed</name>
</geneLocation>
<accession>A0A517D8D3</accession>
<name>A0A517D8D3_LIMRT</name>
<keyword evidence="1" id="KW-0614">Plasmid</keyword>
<proteinExistence type="predicted"/>
<evidence type="ECO:0000313" key="1">
    <source>
        <dbReference type="EMBL" id="QDR73611.1"/>
    </source>
</evidence>
<sequence>MIDNKMMNLTNVYGKPLTMKNSHSNKIAFMDFNLQGQYLNVFTVDAGSPMKVDAVVKQINEDIFKHYNAVSGLSTERVDRIVGAGQVHKYEFEGNFEKSEDSYSGFDLFLNYLDSQQLGNVVTVMIKIGKRVVVFDGLNMIDDLMIWSSEFVLKDKISVALYPILETTDKFLLKPATKVFKGIVNSFK</sequence>
<reference evidence="1 2" key="1">
    <citation type="submission" date="2019-07" db="EMBL/GenBank/DDBJ databases">
        <title>Gastrointestinal microbiota of Peromyscus leucopus, the white-footed mouse.</title>
        <authorList>
            <person name="Milovic A."/>
            <person name="Bassam K."/>
            <person name="Barbour A.G."/>
        </authorList>
    </citation>
    <scope>NUCLEOTIDE SEQUENCE [LARGE SCALE GENOMIC DNA]</scope>
    <source>
        <strain evidence="1 2">LL7</strain>
        <plasmid evidence="1 2">unnamed</plasmid>
    </source>
</reference>
<protein>
    <submittedName>
        <fullName evidence="1">Uncharacterized protein</fullName>
    </submittedName>
</protein>
<evidence type="ECO:0000313" key="2">
    <source>
        <dbReference type="Proteomes" id="UP000316394"/>
    </source>
</evidence>
<dbReference type="EMBL" id="CP041677">
    <property type="protein sequence ID" value="QDR73611.1"/>
    <property type="molecule type" value="Genomic_DNA"/>
</dbReference>
<gene>
    <name evidence="1" type="ORF">FOD75_10970</name>
</gene>